<name>A0AAP0AUY6_9ASPA</name>
<evidence type="ECO:0000256" key="2">
    <source>
        <dbReference type="SAM" id="SignalP"/>
    </source>
</evidence>
<accession>A0AAP0AUY6</accession>
<protein>
    <submittedName>
        <fullName evidence="3">Uncharacterized protein</fullName>
    </submittedName>
</protein>
<keyword evidence="2" id="KW-0732">Signal</keyword>
<dbReference type="EMBL" id="JBBWWQ010000020">
    <property type="protein sequence ID" value="KAK8916212.1"/>
    <property type="molecule type" value="Genomic_DNA"/>
</dbReference>
<reference evidence="3 4" key="1">
    <citation type="journal article" date="2022" name="Nat. Plants">
        <title>Genomes of leafy and leafless Platanthera orchids illuminate the evolution of mycoheterotrophy.</title>
        <authorList>
            <person name="Li M.H."/>
            <person name="Liu K.W."/>
            <person name="Li Z."/>
            <person name="Lu H.C."/>
            <person name="Ye Q.L."/>
            <person name="Zhang D."/>
            <person name="Wang J.Y."/>
            <person name="Li Y.F."/>
            <person name="Zhong Z.M."/>
            <person name="Liu X."/>
            <person name="Yu X."/>
            <person name="Liu D.K."/>
            <person name="Tu X.D."/>
            <person name="Liu B."/>
            <person name="Hao Y."/>
            <person name="Liao X.Y."/>
            <person name="Jiang Y.T."/>
            <person name="Sun W.H."/>
            <person name="Chen J."/>
            <person name="Chen Y.Q."/>
            <person name="Ai Y."/>
            <person name="Zhai J.W."/>
            <person name="Wu S.S."/>
            <person name="Zhou Z."/>
            <person name="Hsiao Y.Y."/>
            <person name="Wu W.L."/>
            <person name="Chen Y.Y."/>
            <person name="Lin Y.F."/>
            <person name="Hsu J.L."/>
            <person name="Li C.Y."/>
            <person name="Wang Z.W."/>
            <person name="Zhao X."/>
            <person name="Zhong W.Y."/>
            <person name="Ma X.K."/>
            <person name="Ma L."/>
            <person name="Huang J."/>
            <person name="Chen G.Z."/>
            <person name="Huang M.Z."/>
            <person name="Huang L."/>
            <person name="Peng D.H."/>
            <person name="Luo Y.B."/>
            <person name="Zou S.Q."/>
            <person name="Chen S.P."/>
            <person name="Lan S."/>
            <person name="Tsai W.C."/>
            <person name="Van de Peer Y."/>
            <person name="Liu Z.J."/>
        </authorList>
    </citation>
    <scope>NUCLEOTIDE SEQUENCE [LARGE SCALE GENOMIC DNA]</scope>
    <source>
        <strain evidence="3">Lor287</strain>
    </source>
</reference>
<evidence type="ECO:0000313" key="3">
    <source>
        <dbReference type="EMBL" id="KAK8916212.1"/>
    </source>
</evidence>
<feature type="signal peptide" evidence="2">
    <location>
        <begin position="1"/>
        <end position="19"/>
    </location>
</feature>
<dbReference type="Proteomes" id="UP001418222">
    <property type="component" value="Unassembled WGS sequence"/>
</dbReference>
<evidence type="ECO:0000256" key="1">
    <source>
        <dbReference type="SAM" id="MobiDB-lite"/>
    </source>
</evidence>
<organism evidence="3 4">
    <name type="scientific">Platanthera zijinensis</name>
    <dbReference type="NCBI Taxonomy" id="2320716"/>
    <lineage>
        <taxon>Eukaryota</taxon>
        <taxon>Viridiplantae</taxon>
        <taxon>Streptophyta</taxon>
        <taxon>Embryophyta</taxon>
        <taxon>Tracheophyta</taxon>
        <taxon>Spermatophyta</taxon>
        <taxon>Magnoliopsida</taxon>
        <taxon>Liliopsida</taxon>
        <taxon>Asparagales</taxon>
        <taxon>Orchidaceae</taxon>
        <taxon>Orchidoideae</taxon>
        <taxon>Orchideae</taxon>
        <taxon>Orchidinae</taxon>
        <taxon>Platanthera</taxon>
    </lineage>
</organism>
<keyword evidence="4" id="KW-1185">Reference proteome</keyword>
<feature type="chain" id="PRO_5042893402" evidence="2">
    <location>
        <begin position="20"/>
        <end position="108"/>
    </location>
</feature>
<proteinExistence type="predicted"/>
<dbReference type="AlphaFoldDB" id="A0AAP0AUY6"/>
<feature type="region of interest" description="Disordered" evidence="1">
    <location>
        <begin position="89"/>
        <end position="108"/>
    </location>
</feature>
<evidence type="ECO:0000313" key="4">
    <source>
        <dbReference type="Proteomes" id="UP001418222"/>
    </source>
</evidence>
<gene>
    <name evidence="3" type="ORF">KSP39_PZI022939</name>
</gene>
<sequence>MSSQLLLLLLLLLLPACEGRHLILGFSRINKPSPPSHQHSISSKLVHILKRSRILDAASVDDQGEGGGGGGVNYEALVVINNNRHQMNHHPGFNADYAEPGTHPPSHN</sequence>
<comment type="caution">
    <text evidence="3">The sequence shown here is derived from an EMBL/GenBank/DDBJ whole genome shotgun (WGS) entry which is preliminary data.</text>
</comment>